<comment type="caution">
    <text evidence="9">The sequence shown here is derived from an EMBL/GenBank/DDBJ whole genome shotgun (WGS) entry which is preliminary data.</text>
</comment>
<evidence type="ECO:0000313" key="10">
    <source>
        <dbReference type="Proteomes" id="UP001154282"/>
    </source>
</evidence>
<protein>
    <recommendedName>
        <fullName evidence="7">Glycosyltransferase</fullName>
        <ecNumber evidence="7">2.4.1.-</ecNumber>
    </recommendedName>
</protein>
<evidence type="ECO:0000256" key="7">
    <source>
        <dbReference type="RuleBase" id="RU362057"/>
    </source>
</evidence>
<dbReference type="GO" id="GO:0047213">
    <property type="term" value="F:anthocyanidin 3-O-glucosyltransferase activity"/>
    <property type="evidence" value="ECO:0007669"/>
    <property type="project" value="UniProtKB-EC"/>
</dbReference>
<accession>A0AAV0NAJ2</accession>
<dbReference type="InterPro" id="IPR035595">
    <property type="entry name" value="UDP_glycos_trans_CS"/>
</dbReference>
<comment type="pathway">
    <text evidence="1">Pigment biosynthesis; anthocyanin biosynthesis.</text>
</comment>
<evidence type="ECO:0000313" key="9">
    <source>
        <dbReference type="EMBL" id="CAI0455359.1"/>
    </source>
</evidence>
<keyword evidence="8" id="KW-0472">Membrane</keyword>
<dbReference type="PROSITE" id="PS00375">
    <property type="entry name" value="UDPGT"/>
    <property type="match status" value="1"/>
</dbReference>
<name>A0AAV0NAJ2_9ROSI</name>
<dbReference type="Gene3D" id="3.40.50.2000">
    <property type="entry name" value="Glycogen Phosphorylase B"/>
    <property type="match status" value="2"/>
</dbReference>
<sequence>METKQYYHAVLFPFMAKGHIIPLLHFAHLLLRRRSIHVTFVTTPATRSFVADHLGGHPSSDVVAIPFPQGIVPPGVESSDKLPSMSLFPRFVMSTKLMLPDFERALGTLHGTRPVDFLVSDGFLGWTLESANKFGIPRLVFYGMSCYASCICKTVGDGNLLAGADLADDDPVTLPEFPWIQVVTRNDFEPPFSDPEPKGPYFDFHVSCFVSSANSFGLIVNGCYELEPFFVDHWNRHALPKAWCVGPFCLAEPDNINRSSSSNVTNGPTVFQPNNKVPGWWIEWLDRKLEQGVPILYVAFGSQAEISSNQVKEIGRGLEDSGVSFLWVIKNRDSELEEDRFEDQVKDRGIVVREWVDQREILTHPSVQGFLSHCGLNSTMEAISVGVPILAWPMMAEQPLNARMVVEEIKVGLRVETFDGSVRGFVTRDGLAKMVKELMEGERGKKVRKRAKEYGEMAEKAMEEGTGSSWRNLNSLMGEICKRKEA</sequence>
<evidence type="ECO:0000256" key="2">
    <source>
        <dbReference type="ARBA" id="ARBA00009995"/>
    </source>
</evidence>
<reference evidence="9" key="1">
    <citation type="submission" date="2022-08" db="EMBL/GenBank/DDBJ databases">
        <authorList>
            <person name="Gutierrez-Valencia J."/>
        </authorList>
    </citation>
    <scope>NUCLEOTIDE SEQUENCE</scope>
</reference>
<feature type="transmembrane region" description="Helical" evidence="8">
    <location>
        <begin position="6"/>
        <end position="27"/>
    </location>
</feature>
<evidence type="ECO:0000256" key="6">
    <source>
        <dbReference type="RuleBase" id="RU003718"/>
    </source>
</evidence>
<keyword evidence="10" id="KW-1185">Reference proteome</keyword>
<keyword evidence="4 6" id="KW-0808">Transferase</keyword>
<dbReference type="PANTHER" id="PTHR48047:SF51">
    <property type="entry name" value="GLYCOSYLTRANSFERASE"/>
    <property type="match status" value="1"/>
</dbReference>
<dbReference type="InterPro" id="IPR002213">
    <property type="entry name" value="UDP_glucos_trans"/>
</dbReference>
<keyword evidence="3 6" id="KW-0328">Glycosyltransferase</keyword>
<keyword evidence="8" id="KW-1133">Transmembrane helix</keyword>
<keyword evidence="8" id="KW-0812">Transmembrane</keyword>
<evidence type="ECO:0000256" key="1">
    <source>
        <dbReference type="ARBA" id="ARBA00004935"/>
    </source>
</evidence>
<evidence type="ECO:0000256" key="8">
    <source>
        <dbReference type="SAM" id="Phobius"/>
    </source>
</evidence>
<dbReference type="AlphaFoldDB" id="A0AAV0NAJ2"/>
<evidence type="ECO:0000256" key="5">
    <source>
        <dbReference type="ARBA" id="ARBA00047606"/>
    </source>
</evidence>
<dbReference type="CDD" id="cd03784">
    <property type="entry name" value="GT1_Gtf-like"/>
    <property type="match status" value="1"/>
</dbReference>
<dbReference type="EMBL" id="CAMGYJ010000008">
    <property type="protein sequence ID" value="CAI0455359.1"/>
    <property type="molecule type" value="Genomic_DNA"/>
</dbReference>
<evidence type="ECO:0000256" key="4">
    <source>
        <dbReference type="ARBA" id="ARBA00022679"/>
    </source>
</evidence>
<dbReference type="FunFam" id="3.40.50.2000:FF:000107">
    <property type="entry name" value="Glycosyltransferase"/>
    <property type="match status" value="1"/>
</dbReference>
<evidence type="ECO:0000256" key="3">
    <source>
        <dbReference type="ARBA" id="ARBA00022676"/>
    </source>
</evidence>
<comment type="catalytic activity">
    <reaction evidence="5">
        <text>an anthocyanidin + UDP-alpha-D-glucose + H(+) = an anthocyanidin 3-O-beta-D-glucoside + UDP</text>
        <dbReference type="Rhea" id="RHEA:20093"/>
        <dbReference type="ChEBI" id="CHEBI:15378"/>
        <dbReference type="ChEBI" id="CHEBI:16307"/>
        <dbReference type="ChEBI" id="CHEBI:58223"/>
        <dbReference type="ChEBI" id="CHEBI:58885"/>
        <dbReference type="ChEBI" id="CHEBI:143576"/>
        <dbReference type="EC" id="2.4.1.115"/>
    </reaction>
</comment>
<dbReference type="PANTHER" id="PTHR48047">
    <property type="entry name" value="GLYCOSYLTRANSFERASE"/>
    <property type="match status" value="1"/>
</dbReference>
<dbReference type="Proteomes" id="UP001154282">
    <property type="component" value="Unassembled WGS sequence"/>
</dbReference>
<comment type="similarity">
    <text evidence="2 6">Belongs to the UDP-glycosyltransferase family.</text>
</comment>
<dbReference type="EC" id="2.4.1.-" evidence="7"/>
<organism evidence="9 10">
    <name type="scientific">Linum tenue</name>
    <dbReference type="NCBI Taxonomy" id="586396"/>
    <lineage>
        <taxon>Eukaryota</taxon>
        <taxon>Viridiplantae</taxon>
        <taxon>Streptophyta</taxon>
        <taxon>Embryophyta</taxon>
        <taxon>Tracheophyta</taxon>
        <taxon>Spermatophyta</taxon>
        <taxon>Magnoliopsida</taxon>
        <taxon>eudicotyledons</taxon>
        <taxon>Gunneridae</taxon>
        <taxon>Pentapetalae</taxon>
        <taxon>rosids</taxon>
        <taxon>fabids</taxon>
        <taxon>Malpighiales</taxon>
        <taxon>Linaceae</taxon>
        <taxon>Linum</taxon>
    </lineage>
</organism>
<gene>
    <name evidence="9" type="ORF">LITE_LOCUS32297</name>
</gene>
<proteinExistence type="inferred from homology"/>
<dbReference type="Pfam" id="PF00201">
    <property type="entry name" value="UDPGT"/>
    <property type="match status" value="1"/>
</dbReference>
<dbReference type="SUPFAM" id="SSF53756">
    <property type="entry name" value="UDP-Glycosyltransferase/glycogen phosphorylase"/>
    <property type="match status" value="1"/>
</dbReference>